<dbReference type="PaxDb" id="2903-EOD23891"/>
<keyword evidence="8" id="KW-1185">Reference proteome</keyword>
<dbReference type="GeneID" id="17269436"/>
<comment type="subcellular location">
    <subcellularLocation>
        <location evidence="1">Membrane</location>
        <topology evidence="1">Multi-pass membrane protein</topology>
    </subcellularLocation>
</comment>
<keyword evidence="3" id="KW-0812">Transmembrane</keyword>
<dbReference type="InterPro" id="IPR007248">
    <property type="entry name" value="Mpv17_PMP22"/>
</dbReference>
<dbReference type="PANTHER" id="PTHR11266">
    <property type="entry name" value="PEROXISOMAL MEMBRANE PROTEIN 2, PXMP2 MPV17"/>
    <property type="match status" value="1"/>
</dbReference>
<evidence type="ECO:0000313" key="7">
    <source>
        <dbReference type="EnsemblProtists" id="EOD23891"/>
    </source>
</evidence>
<dbReference type="PANTHER" id="PTHR11266:SF21">
    <property type="entry name" value="ACT DOMAIN-CONTAINING PROTEIN"/>
    <property type="match status" value="1"/>
</dbReference>
<dbReference type="eggNOG" id="KOG1944">
    <property type="taxonomic scope" value="Eukaryota"/>
</dbReference>
<accession>A0A0D3JK56</accession>
<dbReference type="GO" id="GO:0016020">
    <property type="term" value="C:membrane"/>
    <property type="evidence" value="ECO:0007669"/>
    <property type="project" value="UniProtKB-SubCell"/>
</dbReference>
<dbReference type="Proteomes" id="UP000013827">
    <property type="component" value="Unassembled WGS sequence"/>
</dbReference>
<name>A0A0D3JK56_EMIH1</name>
<evidence type="ECO:0000313" key="8">
    <source>
        <dbReference type="Proteomes" id="UP000013827"/>
    </source>
</evidence>
<dbReference type="Pfam" id="PF04117">
    <property type="entry name" value="Mpv17_PMP22"/>
    <property type="match status" value="1"/>
</dbReference>
<reference evidence="7" key="2">
    <citation type="submission" date="2024-10" db="UniProtKB">
        <authorList>
            <consortium name="EnsemblProtists"/>
        </authorList>
    </citation>
    <scope>IDENTIFICATION</scope>
</reference>
<dbReference type="HOGENOM" id="CLU_090835_1_0_1"/>
<proteinExistence type="inferred from homology"/>
<sequence>MFSLPSLSATIRSLNAMAAARPVAFGATSAAVKTTAADVLVQTAVKGRSLETLDLRRTAVFTLFGGGWMGFGQYYLYCRLFERLVPGTTALASAGKAALDQLVHVPLLYFPLFYSIDALLQGAWARGVACGVEHVQHRLRTELKESLYANWSLWLPASFVGFRLVPPHWRIPYERPALSSYEIIVFLLERVFIPWRLQVAQRAWCIITA</sequence>
<organism evidence="7 8">
    <name type="scientific">Emiliania huxleyi (strain CCMP1516)</name>
    <dbReference type="NCBI Taxonomy" id="280463"/>
    <lineage>
        <taxon>Eukaryota</taxon>
        <taxon>Haptista</taxon>
        <taxon>Haptophyta</taxon>
        <taxon>Prymnesiophyceae</taxon>
        <taxon>Isochrysidales</taxon>
        <taxon>Noelaerhabdaceae</taxon>
        <taxon>Emiliania</taxon>
    </lineage>
</organism>
<keyword evidence="4" id="KW-1133">Transmembrane helix</keyword>
<dbReference type="GO" id="GO:0005737">
    <property type="term" value="C:cytoplasm"/>
    <property type="evidence" value="ECO:0007669"/>
    <property type="project" value="TreeGrafter"/>
</dbReference>
<evidence type="ECO:0000256" key="5">
    <source>
        <dbReference type="ARBA" id="ARBA00023136"/>
    </source>
</evidence>
<evidence type="ECO:0000256" key="4">
    <source>
        <dbReference type="ARBA" id="ARBA00022989"/>
    </source>
</evidence>
<evidence type="ECO:0008006" key="9">
    <source>
        <dbReference type="Google" id="ProtNLM"/>
    </source>
</evidence>
<protein>
    <recommendedName>
        <fullName evidence="9">Peroxisomal membrane protein</fullName>
    </recommendedName>
</protein>
<evidence type="ECO:0000256" key="6">
    <source>
        <dbReference type="RuleBase" id="RU363053"/>
    </source>
</evidence>
<dbReference type="KEGG" id="ehx:EMIHUDRAFT_206859"/>
<dbReference type="AlphaFoldDB" id="A0A0D3JK56"/>
<dbReference type="EnsemblProtists" id="EOD23891">
    <property type="protein sequence ID" value="EOD23891"/>
    <property type="gene ID" value="EMIHUDRAFT_206859"/>
</dbReference>
<reference evidence="8" key="1">
    <citation type="journal article" date="2013" name="Nature">
        <title>Pan genome of the phytoplankton Emiliania underpins its global distribution.</title>
        <authorList>
            <person name="Read B.A."/>
            <person name="Kegel J."/>
            <person name="Klute M.J."/>
            <person name="Kuo A."/>
            <person name="Lefebvre S.C."/>
            <person name="Maumus F."/>
            <person name="Mayer C."/>
            <person name="Miller J."/>
            <person name="Monier A."/>
            <person name="Salamov A."/>
            <person name="Young J."/>
            <person name="Aguilar M."/>
            <person name="Claverie J.M."/>
            <person name="Frickenhaus S."/>
            <person name="Gonzalez K."/>
            <person name="Herman E.K."/>
            <person name="Lin Y.C."/>
            <person name="Napier J."/>
            <person name="Ogata H."/>
            <person name="Sarno A.F."/>
            <person name="Shmutz J."/>
            <person name="Schroeder D."/>
            <person name="de Vargas C."/>
            <person name="Verret F."/>
            <person name="von Dassow P."/>
            <person name="Valentin K."/>
            <person name="Van de Peer Y."/>
            <person name="Wheeler G."/>
            <person name="Dacks J.B."/>
            <person name="Delwiche C.F."/>
            <person name="Dyhrman S.T."/>
            <person name="Glockner G."/>
            <person name="John U."/>
            <person name="Richards T."/>
            <person name="Worden A.Z."/>
            <person name="Zhang X."/>
            <person name="Grigoriev I.V."/>
            <person name="Allen A.E."/>
            <person name="Bidle K."/>
            <person name="Borodovsky M."/>
            <person name="Bowler C."/>
            <person name="Brownlee C."/>
            <person name="Cock J.M."/>
            <person name="Elias M."/>
            <person name="Gladyshev V.N."/>
            <person name="Groth M."/>
            <person name="Guda C."/>
            <person name="Hadaegh A."/>
            <person name="Iglesias-Rodriguez M.D."/>
            <person name="Jenkins J."/>
            <person name="Jones B.M."/>
            <person name="Lawson T."/>
            <person name="Leese F."/>
            <person name="Lindquist E."/>
            <person name="Lobanov A."/>
            <person name="Lomsadze A."/>
            <person name="Malik S.B."/>
            <person name="Marsh M.E."/>
            <person name="Mackinder L."/>
            <person name="Mock T."/>
            <person name="Mueller-Roeber B."/>
            <person name="Pagarete A."/>
            <person name="Parker M."/>
            <person name="Probert I."/>
            <person name="Quesneville H."/>
            <person name="Raines C."/>
            <person name="Rensing S.A."/>
            <person name="Riano-Pachon D.M."/>
            <person name="Richier S."/>
            <person name="Rokitta S."/>
            <person name="Shiraiwa Y."/>
            <person name="Soanes D.M."/>
            <person name="van der Giezen M."/>
            <person name="Wahlund T.M."/>
            <person name="Williams B."/>
            <person name="Wilson W."/>
            <person name="Wolfe G."/>
            <person name="Wurch L.L."/>
        </authorList>
    </citation>
    <scope>NUCLEOTIDE SEQUENCE</scope>
</reference>
<evidence type="ECO:0000256" key="2">
    <source>
        <dbReference type="ARBA" id="ARBA00006824"/>
    </source>
</evidence>
<comment type="similarity">
    <text evidence="2 6">Belongs to the peroxisomal membrane protein PXMP2/4 family.</text>
</comment>
<evidence type="ECO:0000256" key="1">
    <source>
        <dbReference type="ARBA" id="ARBA00004141"/>
    </source>
</evidence>
<evidence type="ECO:0000256" key="3">
    <source>
        <dbReference type="ARBA" id="ARBA00022692"/>
    </source>
</evidence>
<dbReference type="RefSeq" id="XP_005776320.1">
    <property type="nucleotide sequence ID" value="XM_005776263.1"/>
</dbReference>
<keyword evidence="5" id="KW-0472">Membrane</keyword>